<dbReference type="WBParaSite" id="SRAE_2000387700.1">
    <property type="protein sequence ID" value="SRAE_2000387700.1"/>
    <property type="gene ID" value="WBGene00264104"/>
</dbReference>
<protein>
    <submittedName>
        <fullName evidence="2 4">Uncharacterized protein</fullName>
    </submittedName>
</protein>
<organism evidence="2">
    <name type="scientific">Strongyloides ratti</name>
    <name type="common">Parasitic roundworm</name>
    <dbReference type="NCBI Taxonomy" id="34506"/>
    <lineage>
        <taxon>Eukaryota</taxon>
        <taxon>Metazoa</taxon>
        <taxon>Ecdysozoa</taxon>
        <taxon>Nematoda</taxon>
        <taxon>Chromadorea</taxon>
        <taxon>Rhabditida</taxon>
        <taxon>Tylenchina</taxon>
        <taxon>Panagrolaimomorpha</taxon>
        <taxon>Strongyloidoidea</taxon>
        <taxon>Strongyloididae</taxon>
        <taxon>Strongyloides</taxon>
    </lineage>
</organism>
<evidence type="ECO:0000313" key="5">
    <source>
        <dbReference type="WormBase" id="SRAE_2000387700"/>
    </source>
</evidence>
<sequence length="141" mass="16113">MDNYSSKNHQIQPDFRDFDILYKQQTNIKSSSNKKKSFFGVPTVESTSTIDKGIPQRSNSLESNDSNISSAVDDNTRRPSITQMFTGFFKSSVDSDLDRKISLDDYMNTRRKESINGDGFSRQDYMTKNLVDSLKIGKPKF</sequence>
<evidence type="ECO:0000256" key="1">
    <source>
        <dbReference type="SAM" id="MobiDB-lite"/>
    </source>
</evidence>
<accession>A0A090LHN2</accession>
<dbReference type="Proteomes" id="UP000035682">
    <property type="component" value="Unplaced"/>
</dbReference>
<evidence type="ECO:0000313" key="2">
    <source>
        <dbReference type="EMBL" id="CEF69227.1"/>
    </source>
</evidence>
<keyword evidence="3" id="KW-1185">Reference proteome</keyword>
<dbReference type="GeneID" id="36381597"/>
<reference evidence="4" key="2">
    <citation type="submission" date="2020-12" db="UniProtKB">
        <authorList>
            <consortium name="WormBaseParasite"/>
        </authorList>
    </citation>
    <scope>IDENTIFICATION</scope>
</reference>
<dbReference type="WormBase" id="SRAE_2000387700">
    <property type="protein sequence ID" value="SRP08399"/>
    <property type="gene ID" value="WBGene00264104"/>
</dbReference>
<dbReference type="CTD" id="36381597"/>
<feature type="compositionally biased region" description="Polar residues" evidence="1">
    <location>
        <begin position="44"/>
        <end position="75"/>
    </location>
</feature>
<reference evidence="2 3" key="1">
    <citation type="submission" date="2014-09" db="EMBL/GenBank/DDBJ databases">
        <authorList>
            <person name="Martin A.A."/>
        </authorList>
    </citation>
    <scope>NUCLEOTIDE SEQUENCE</scope>
    <source>
        <strain evidence="3">ED321</strain>
        <strain evidence="2">ED321 Heterogonic</strain>
    </source>
</reference>
<name>A0A090LHN2_STRRB</name>
<dbReference type="RefSeq" id="XP_024508427.1">
    <property type="nucleotide sequence ID" value="XM_024655123.1"/>
</dbReference>
<feature type="region of interest" description="Disordered" evidence="1">
    <location>
        <begin position="43"/>
        <end position="75"/>
    </location>
</feature>
<gene>
    <name evidence="2 4 5" type="ORF">SRAE_2000387700</name>
</gene>
<evidence type="ECO:0000313" key="3">
    <source>
        <dbReference type="Proteomes" id="UP000035682"/>
    </source>
</evidence>
<dbReference type="AlphaFoldDB" id="A0A090LHN2"/>
<evidence type="ECO:0000313" key="4">
    <source>
        <dbReference type="WBParaSite" id="SRAE_2000387700.1"/>
    </source>
</evidence>
<dbReference type="EMBL" id="LN609529">
    <property type="protein sequence ID" value="CEF69227.1"/>
    <property type="molecule type" value="Genomic_DNA"/>
</dbReference>
<proteinExistence type="predicted"/>